<dbReference type="KEGG" id="btp:D805_0119"/>
<proteinExistence type="predicted"/>
<feature type="compositionally biased region" description="Polar residues" evidence="1">
    <location>
        <begin position="1"/>
        <end position="10"/>
    </location>
</feature>
<protein>
    <submittedName>
        <fullName evidence="2">Uncharacterized protein</fullName>
    </submittedName>
</protein>
<feature type="compositionally biased region" description="Pro residues" evidence="1">
    <location>
        <begin position="20"/>
        <end position="32"/>
    </location>
</feature>
<sequence length="54" mass="6040">MRQPADSPQSPAIPRNRPQSPQPTMIPTPRSAPRPAALRLAPQLHHIEVKRSTR</sequence>
<keyword evidence="3" id="KW-1185">Reference proteome</keyword>
<evidence type="ECO:0000313" key="2">
    <source>
        <dbReference type="EMBL" id="AGH40386.1"/>
    </source>
</evidence>
<dbReference type="EMBL" id="CP004346">
    <property type="protein sequence ID" value="AGH40386.1"/>
    <property type="molecule type" value="Genomic_DNA"/>
</dbReference>
<evidence type="ECO:0000313" key="3">
    <source>
        <dbReference type="Proteomes" id="UP000011835"/>
    </source>
</evidence>
<dbReference type="AlphaFoldDB" id="M4RA87"/>
<feature type="region of interest" description="Disordered" evidence="1">
    <location>
        <begin position="1"/>
        <end position="33"/>
    </location>
</feature>
<evidence type="ECO:0000256" key="1">
    <source>
        <dbReference type="SAM" id="MobiDB-lite"/>
    </source>
</evidence>
<name>M4RA87_9BIFI</name>
<dbReference type="PATRIC" id="fig|1254439.12.peg.116"/>
<organism evidence="2 3">
    <name type="scientific">Bifidobacterium thermophilum RBL67</name>
    <dbReference type="NCBI Taxonomy" id="1254439"/>
    <lineage>
        <taxon>Bacteria</taxon>
        <taxon>Bacillati</taxon>
        <taxon>Actinomycetota</taxon>
        <taxon>Actinomycetes</taxon>
        <taxon>Bifidobacteriales</taxon>
        <taxon>Bifidobacteriaceae</taxon>
        <taxon>Bifidobacterium</taxon>
    </lineage>
</organism>
<dbReference type="Proteomes" id="UP000011835">
    <property type="component" value="Chromosome"/>
</dbReference>
<gene>
    <name evidence="2" type="ORF">D805_0119</name>
</gene>
<dbReference type="HOGENOM" id="CLU_3040881_0_0_11"/>
<accession>M4RA87</accession>
<reference evidence="2 3" key="1">
    <citation type="journal article" date="2013" name="Genome Announc.">
        <title>Complete Genome Sequence of the Probiotic Bifidobacterium thermophilum Strain RBL67.</title>
        <authorList>
            <person name="Jans C."/>
            <person name="Lacroix C."/>
            <person name="Follador R."/>
            <person name="Stevens M.J."/>
        </authorList>
    </citation>
    <scope>NUCLEOTIDE SEQUENCE [LARGE SCALE GENOMIC DNA]</scope>
    <source>
        <strain evidence="2 3">RBL67</strain>
    </source>
</reference>